<gene>
    <name evidence="2" type="ORF">CGI_10018234</name>
</gene>
<feature type="compositionally biased region" description="Polar residues" evidence="1">
    <location>
        <begin position="95"/>
        <end position="124"/>
    </location>
</feature>
<organism evidence="2">
    <name type="scientific">Magallana gigas</name>
    <name type="common">Pacific oyster</name>
    <name type="synonym">Crassostrea gigas</name>
    <dbReference type="NCBI Taxonomy" id="29159"/>
    <lineage>
        <taxon>Eukaryota</taxon>
        <taxon>Metazoa</taxon>
        <taxon>Spiralia</taxon>
        <taxon>Lophotrochozoa</taxon>
        <taxon>Mollusca</taxon>
        <taxon>Bivalvia</taxon>
        <taxon>Autobranchia</taxon>
        <taxon>Pteriomorphia</taxon>
        <taxon>Ostreida</taxon>
        <taxon>Ostreoidea</taxon>
        <taxon>Ostreidae</taxon>
        <taxon>Magallana</taxon>
    </lineage>
</organism>
<dbReference type="EMBL" id="JH818556">
    <property type="protein sequence ID" value="EKC33415.1"/>
    <property type="molecule type" value="Genomic_DNA"/>
</dbReference>
<feature type="region of interest" description="Disordered" evidence="1">
    <location>
        <begin position="1"/>
        <end position="23"/>
    </location>
</feature>
<feature type="region of interest" description="Disordered" evidence="1">
    <location>
        <begin position="91"/>
        <end position="150"/>
    </location>
</feature>
<sequence>MNHNIVPPASSNLNPENGPVPNQASGISAITSILLNNTSVLNSGTGDGLSPASILSQVQNLPFGSQNPAGSSDGLSQILNFGKTLLENALRERTPTNADTSSGNPDVKLNENQSPQETILSIATPNIKAPEIGSTFDKKEPAESRSAPIKSPTNQVLVSPKVISEPVNPSEVKTVKDSVKPLVSGSTDNTDLLRLTGPKLKHITGRGNSIEAIPLDTTQHKGNANVWPDGQLRDVIRPGDGLHTINPITGLPEFPHSKPISVVAPKEVVDKGHFHVDGTFHDFPVELHGRDRSKSGNSLSVLDPVTGEIAVFPDIGINGDSSHKTGDPTEIRAAWLMARKRAQRLREQNRRLRELLRQHMNEVHPSEIVPIGDISGLKPGDVIPIDVIPSFPDYIPSATASPTVKIPSDLGFPEPEPVIPGNPIDSVQPEPGDAIPFNDVIPEYIPSATASPIKVPNIRDKLPLQPGDVIPLDDVVPGYIPSATAAPEFIFPIKDKDTKHNGANPEVPVKPKLPDTFVLPATPAPVIRVPPTTRLAVADTTSCGLHRHSMDPVSAPRHSEGCSREQWYRDAPWLPGGGHRQQND</sequence>
<accession>K1QWQ7</accession>
<reference evidence="2" key="1">
    <citation type="journal article" date="2012" name="Nature">
        <title>The oyster genome reveals stress adaptation and complexity of shell formation.</title>
        <authorList>
            <person name="Zhang G."/>
            <person name="Fang X."/>
            <person name="Guo X."/>
            <person name="Li L."/>
            <person name="Luo R."/>
            <person name="Xu F."/>
            <person name="Yang P."/>
            <person name="Zhang L."/>
            <person name="Wang X."/>
            <person name="Qi H."/>
            <person name="Xiong Z."/>
            <person name="Que H."/>
            <person name="Xie Y."/>
            <person name="Holland P.W."/>
            <person name="Paps J."/>
            <person name="Zhu Y."/>
            <person name="Wu F."/>
            <person name="Chen Y."/>
            <person name="Wang J."/>
            <person name="Peng C."/>
            <person name="Meng J."/>
            <person name="Yang L."/>
            <person name="Liu J."/>
            <person name="Wen B."/>
            <person name="Zhang N."/>
            <person name="Huang Z."/>
            <person name="Zhu Q."/>
            <person name="Feng Y."/>
            <person name="Mount A."/>
            <person name="Hedgecock D."/>
            <person name="Xu Z."/>
            <person name="Liu Y."/>
            <person name="Domazet-Loso T."/>
            <person name="Du Y."/>
            <person name="Sun X."/>
            <person name="Zhang S."/>
            <person name="Liu B."/>
            <person name="Cheng P."/>
            <person name="Jiang X."/>
            <person name="Li J."/>
            <person name="Fan D."/>
            <person name="Wang W."/>
            <person name="Fu W."/>
            <person name="Wang T."/>
            <person name="Wang B."/>
            <person name="Zhang J."/>
            <person name="Peng Z."/>
            <person name="Li Y."/>
            <person name="Li N."/>
            <person name="Wang J."/>
            <person name="Chen M."/>
            <person name="He Y."/>
            <person name="Tan F."/>
            <person name="Song X."/>
            <person name="Zheng Q."/>
            <person name="Huang R."/>
            <person name="Yang H."/>
            <person name="Du X."/>
            <person name="Chen L."/>
            <person name="Yang M."/>
            <person name="Gaffney P.M."/>
            <person name="Wang S."/>
            <person name="Luo L."/>
            <person name="She Z."/>
            <person name="Ming Y."/>
            <person name="Huang W."/>
            <person name="Zhang S."/>
            <person name="Huang B."/>
            <person name="Zhang Y."/>
            <person name="Qu T."/>
            <person name="Ni P."/>
            <person name="Miao G."/>
            <person name="Wang J."/>
            <person name="Wang Q."/>
            <person name="Steinberg C.E."/>
            <person name="Wang H."/>
            <person name="Li N."/>
            <person name="Qian L."/>
            <person name="Zhang G."/>
            <person name="Li Y."/>
            <person name="Yang H."/>
            <person name="Liu X."/>
            <person name="Wang J."/>
            <person name="Yin Y."/>
            <person name="Wang J."/>
        </authorList>
    </citation>
    <scope>NUCLEOTIDE SEQUENCE [LARGE SCALE GENOMIC DNA]</scope>
    <source>
        <strain evidence="2">05x7-T-G4-1.051#20</strain>
    </source>
</reference>
<protein>
    <submittedName>
        <fullName evidence="2">Uncharacterized protein</fullName>
    </submittedName>
</protein>
<evidence type="ECO:0000313" key="2">
    <source>
        <dbReference type="EMBL" id="EKC33415.1"/>
    </source>
</evidence>
<dbReference type="HOGENOM" id="CLU_467144_0_0_1"/>
<dbReference type="AlphaFoldDB" id="K1QWQ7"/>
<proteinExistence type="predicted"/>
<evidence type="ECO:0000256" key="1">
    <source>
        <dbReference type="SAM" id="MobiDB-lite"/>
    </source>
</evidence>
<name>K1QWQ7_MAGGI</name>
<dbReference type="InParanoid" id="K1QWQ7"/>